<evidence type="ECO:0000313" key="4">
    <source>
        <dbReference type="Proteomes" id="UP000627715"/>
    </source>
</evidence>
<evidence type="ECO:0000256" key="1">
    <source>
        <dbReference type="ARBA" id="ARBA00023098"/>
    </source>
</evidence>
<dbReference type="InterPro" id="IPR016035">
    <property type="entry name" value="Acyl_Trfase/lysoPLipase"/>
</dbReference>
<dbReference type="AlphaFoldDB" id="A0A917GNP8"/>
<dbReference type="EMBL" id="BMIY01000003">
    <property type="protein sequence ID" value="GGG52037.1"/>
    <property type="molecule type" value="Genomic_DNA"/>
</dbReference>
<evidence type="ECO:0000313" key="3">
    <source>
        <dbReference type="EMBL" id="GGG52037.1"/>
    </source>
</evidence>
<comment type="caution">
    <text evidence="3">The sequence shown here is derived from an EMBL/GenBank/DDBJ whole genome shotgun (WGS) entry which is preliminary data.</text>
</comment>
<reference evidence="3" key="2">
    <citation type="submission" date="2020-09" db="EMBL/GenBank/DDBJ databases">
        <authorList>
            <person name="Sun Q."/>
            <person name="Zhou Y."/>
        </authorList>
    </citation>
    <scope>NUCLEOTIDE SEQUENCE</scope>
    <source>
        <strain evidence="3">CGMCC 1.15425</strain>
    </source>
</reference>
<dbReference type="SUPFAM" id="SSF52151">
    <property type="entry name" value="FabD/lysophospholipase-like"/>
    <property type="match status" value="1"/>
</dbReference>
<name>A0A917GNP8_9GAMM</name>
<evidence type="ECO:0000259" key="2">
    <source>
        <dbReference type="Pfam" id="PF01734"/>
    </source>
</evidence>
<organism evidence="3 4">
    <name type="scientific">Pseudohongiella nitratireducens</name>
    <dbReference type="NCBI Taxonomy" id="1768907"/>
    <lineage>
        <taxon>Bacteria</taxon>
        <taxon>Pseudomonadati</taxon>
        <taxon>Pseudomonadota</taxon>
        <taxon>Gammaproteobacteria</taxon>
        <taxon>Pseudomonadales</taxon>
        <taxon>Pseudohongiellaceae</taxon>
        <taxon>Pseudohongiella</taxon>
    </lineage>
</organism>
<sequence>MTQPLVPLRHLNIMAGPAARSILAERGLNARDVSWLVGASGGPKWFVLYGLDQYLAGDFFRHKQEPLRLLGSSAGAWRMACYAHPEPLQALQRLAERYSTQVYSAQPRAREISTEARKMLAYMLNGEPGASASSQSHLSGIASSMTRHSQRRLYIIADRMRGWLRSEKKLPRNSMLVAAALGNLASRRNLRWFFERVVFHSAADKKSALALTDLPTRYQTLQPETLTSALMASGSIPGVMEGVQGEGELLGQVLRDGGMTDYHLNLPYHTQQGLVLYPHFYSRVTPGWFDRFTPWRHANPGWFDNVILLAPNRDFVSRLPYGKIPDRNDFRRMSDDDRVKYWQKSLEDSQWLADDLATLVDAGPAISQYVQPFQITRASHV</sequence>
<gene>
    <name evidence="3" type="ORF">GCM10011403_06490</name>
</gene>
<dbReference type="OrthoDB" id="8586159at2"/>
<dbReference type="Pfam" id="PF01734">
    <property type="entry name" value="Patatin"/>
    <property type="match status" value="1"/>
</dbReference>
<protein>
    <recommendedName>
        <fullName evidence="2">PNPLA domain-containing protein</fullName>
    </recommendedName>
</protein>
<accession>A0A917GNP8</accession>
<dbReference type="InterPro" id="IPR002641">
    <property type="entry name" value="PNPLA_dom"/>
</dbReference>
<dbReference type="GO" id="GO:0006629">
    <property type="term" value="P:lipid metabolic process"/>
    <property type="evidence" value="ECO:0007669"/>
    <property type="project" value="UniProtKB-KW"/>
</dbReference>
<keyword evidence="4" id="KW-1185">Reference proteome</keyword>
<feature type="domain" description="PNPLA" evidence="2">
    <location>
        <begin position="60"/>
        <end position="261"/>
    </location>
</feature>
<proteinExistence type="predicted"/>
<dbReference type="Proteomes" id="UP000627715">
    <property type="component" value="Unassembled WGS sequence"/>
</dbReference>
<dbReference type="RefSeq" id="WP_068809780.1">
    <property type="nucleotide sequence ID" value="NZ_BMIY01000003.1"/>
</dbReference>
<keyword evidence="1" id="KW-0443">Lipid metabolism</keyword>
<reference evidence="3" key="1">
    <citation type="journal article" date="2014" name="Int. J. Syst. Evol. Microbiol.">
        <title>Complete genome sequence of Corynebacterium casei LMG S-19264T (=DSM 44701T), isolated from a smear-ripened cheese.</title>
        <authorList>
            <consortium name="US DOE Joint Genome Institute (JGI-PGF)"/>
            <person name="Walter F."/>
            <person name="Albersmeier A."/>
            <person name="Kalinowski J."/>
            <person name="Ruckert C."/>
        </authorList>
    </citation>
    <scope>NUCLEOTIDE SEQUENCE</scope>
    <source>
        <strain evidence="3">CGMCC 1.15425</strain>
    </source>
</reference>